<evidence type="ECO:0000256" key="3">
    <source>
        <dbReference type="ARBA" id="ARBA00004946"/>
    </source>
</evidence>
<dbReference type="PANTHER" id="PTHR43552:SF1">
    <property type="entry name" value="DIAMINOBUTYRATE--2-OXOGLUTARATE AMINOTRANSFERASE"/>
    <property type="match status" value="1"/>
</dbReference>
<dbReference type="PANTHER" id="PTHR43552">
    <property type="entry name" value="DIAMINOBUTYRATE--2-OXOGLUTARATE AMINOTRANSFERASE"/>
    <property type="match status" value="1"/>
</dbReference>
<protein>
    <recommendedName>
        <fullName evidence="6">Diaminobutyrate--2-oxoglutarate transaminase</fullName>
        <ecNumber evidence="5">2.6.1.76</ecNumber>
    </recommendedName>
    <alternativeName>
        <fullName evidence="11">DABA aminotransferase</fullName>
    </alternativeName>
    <alternativeName>
        <fullName evidence="12">Diaminobutyrate--2-oxoglutarate aminotransferase</fullName>
    </alternativeName>
    <alternativeName>
        <fullName evidence="10">L-2,4-diaminobutyric acid transaminase</fullName>
    </alternativeName>
</protein>
<accession>A0A1Z4KR23</accession>
<proteinExistence type="inferred from homology"/>
<dbReference type="Gene3D" id="3.90.1150.10">
    <property type="entry name" value="Aspartate Aminotransferase, domain 1"/>
    <property type="match status" value="1"/>
</dbReference>
<dbReference type="EMBL" id="AP018216">
    <property type="protein sequence ID" value="BAY71361.1"/>
    <property type="molecule type" value="Genomic_DNA"/>
</dbReference>
<evidence type="ECO:0000256" key="9">
    <source>
        <dbReference type="ARBA" id="ARBA00022898"/>
    </source>
</evidence>
<dbReference type="InterPro" id="IPR049704">
    <property type="entry name" value="Aminotrans_3_PPA_site"/>
</dbReference>
<evidence type="ECO:0000256" key="13">
    <source>
        <dbReference type="ARBA" id="ARBA00049111"/>
    </source>
</evidence>
<evidence type="ECO:0000256" key="8">
    <source>
        <dbReference type="ARBA" id="ARBA00022679"/>
    </source>
</evidence>
<dbReference type="Pfam" id="PF00202">
    <property type="entry name" value="Aminotran_3"/>
    <property type="match status" value="1"/>
</dbReference>
<evidence type="ECO:0000313" key="17">
    <source>
        <dbReference type="Proteomes" id="UP000217507"/>
    </source>
</evidence>
<sequence>MQLNHNGVHSEGHSFVLPQICPSQSSVESDFPSNRVRSVPGAASSHYLERQQARESNARSYPRRIRIAISEAQGIYLKDADGNVYIDCLAGAGTLALGHNHPVAIEAMRRVLDTGLPLHTLDLTTPVKDQFVEEIFASLPAEFAQNAKIQFCGPSGADAVEAAIKLVKTATGHRSVLSFHGGYHGMTHGALSLTGNLNPKQAVTGLMPDVHFLPYPYHYRCPFGLGGEAGQITSSRYIESILDDPESGIVTPAAMILEVVQGEGGVIPAPDDWLREMRRITRDRHIPLIVDEIQTGLGRTGKLYAFEHSGIVPDVLLLSKAIGGSLPLSVVLYNKALDKWSPGAHAGTFRGNQMAMAAGTATLQYILENSLTEHAAAMGDRLLKHLHQIQGETYCIGEVRGRGLMVGVEIINPQASADRRGKYPVHPQLASCIQAECLRRGLIVELGGRFGSVVRFLPPLIVTPAQIDSISEIFSSAVQAAEKQVLSVLSQVS</sequence>
<evidence type="ECO:0000256" key="4">
    <source>
        <dbReference type="ARBA" id="ARBA00008954"/>
    </source>
</evidence>
<feature type="region of interest" description="Disordered" evidence="15">
    <location>
        <begin position="26"/>
        <end position="55"/>
    </location>
</feature>
<comment type="similarity">
    <text evidence="4 14">Belongs to the class-III pyridoxal-phosphate-dependent aminotransferase family.</text>
</comment>
<keyword evidence="8" id="KW-0808">Transferase</keyword>
<comment type="cofactor">
    <cofactor evidence="1">
        <name>pyridoxal 5'-phosphate</name>
        <dbReference type="ChEBI" id="CHEBI:597326"/>
    </cofactor>
</comment>
<keyword evidence="7" id="KW-0032">Aminotransferase</keyword>
<dbReference type="CDD" id="cd00610">
    <property type="entry name" value="OAT_like"/>
    <property type="match status" value="1"/>
</dbReference>
<dbReference type="FunFam" id="3.40.640.10:FF:000091">
    <property type="entry name" value="Diaminobutyrate--2-oxoglutarate aminotransferase"/>
    <property type="match status" value="1"/>
</dbReference>
<dbReference type="NCBIfam" id="NF005393">
    <property type="entry name" value="PRK06938.1"/>
    <property type="match status" value="1"/>
</dbReference>
<dbReference type="EC" id="2.6.1.76" evidence="5"/>
<evidence type="ECO:0000256" key="15">
    <source>
        <dbReference type="SAM" id="MobiDB-lite"/>
    </source>
</evidence>
<dbReference type="Proteomes" id="UP000217507">
    <property type="component" value="Chromosome"/>
</dbReference>
<evidence type="ECO:0000256" key="11">
    <source>
        <dbReference type="ARBA" id="ARBA00030665"/>
    </source>
</evidence>
<evidence type="ECO:0000256" key="5">
    <source>
        <dbReference type="ARBA" id="ARBA00013155"/>
    </source>
</evidence>
<evidence type="ECO:0000313" key="16">
    <source>
        <dbReference type="EMBL" id="BAY71361.1"/>
    </source>
</evidence>
<dbReference type="PROSITE" id="PS00600">
    <property type="entry name" value="AA_TRANSFER_CLASS_3"/>
    <property type="match status" value="1"/>
</dbReference>
<dbReference type="GO" id="GO:0045303">
    <property type="term" value="F:diaminobutyrate-2-oxoglutarate transaminase activity"/>
    <property type="evidence" value="ECO:0007669"/>
    <property type="project" value="UniProtKB-EC"/>
</dbReference>
<evidence type="ECO:0000256" key="6">
    <source>
        <dbReference type="ARBA" id="ARBA00014798"/>
    </source>
</evidence>
<evidence type="ECO:0000256" key="2">
    <source>
        <dbReference type="ARBA" id="ARBA00002189"/>
    </source>
</evidence>
<gene>
    <name evidence="16" type="ORF">NIES23_41790</name>
</gene>
<dbReference type="PIRSF" id="PIRSF000521">
    <property type="entry name" value="Transaminase_4ab_Lys_Orn"/>
    <property type="match status" value="1"/>
</dbReference>
<dbReference type="SUPFAM" id="SSF53383">
    <property type="entry name" value="PLP-dependent transferases"/>
    <property type="match status" value="1"/>
</dbReference>
<reference evidence="16 17" key="1">
    <citation type="submission" date="2017-06" db="EMBL/GenBank/DDBJ databases">
        <title>Genome sequencing of cyanobaciteial culture collection at National Institute for Environmental Studies (NIES).</title>
        <authorList>
            <person name="Hirose Y."/>
            <person name="Shimura Y."/>
            <person name="Fujisawa T."/>
            <person name="Nakamura Y."/>
            <person name="Kawachi M."/>
        </authorList>
    </citation>
    <scope>NUCLEOTIDE SEQUENCE [LARGE SCALE GENOMIC DNA]</scope>
    <source>
        <strain evidence="16 17">NIES-23</strain>
    </source>
</reference>
<organism evidence="16 17">
    <name type="scientific">Trichormus variabilis NIES-23</name>
    <dbReference type="NCBI Taxonomy" id="1973479"/>
    <lineage>
        <taxon>Bacteria</taxon>
        <taxon>Bacillati</taxon>
        <taxon>Cyanobacteriota</taxon>
        <taxon>Cyanophyceae</taxon>
        <taxon>Nostocales</taxon>
        <taxon>Nostocaceae</taxon>
        <taxon>Trichormus</taxon>
    </lineage>
</organism>
<dbReference type="InterPro" id="IPR005814">
    <property type="entry name" value="Aminotrans_3"/>
</dbReference>
<dbReference type="Gene3D" id="3.40.640.10">
    <property type="entry name" value="Type I PLP-dependent aspartate aminotransferase-like (Major domain)"/>
    <property type="match status" value="1"/>
</dbReference>
<dbReference type="InterPro" id="IPR015422">
    <property type="entry name" value="PyrdxlP-dep_Trfase_small"/>
</dbReference>
<feature type="compositionally biased region" description="Polar residues" evidence="15">
    <location>
        <begin position="26"/>
        <end position="36"/>
    </location>
</feature>
<comment type="pathway">
    <text evidence="3">Amine and polyamine biosynthesis; ectoine biosynthesis; L-ectoine from L-aspartate 4-semialdehyde: step 1/3.</text>
</comment>
<keyword evidence="16" id="KW-0670">Pyruvate</keyword>
<dbReference type="AlphaFoldDB" id="A0A1Z4KR23"/>
<keyword evidence="9 14" id="KW-0663">Pyridoxal phosphate</keyword>
<evidence type="ECO:0000256" key="14">
    <source>
        <dbReference type="RuleBase" id="RU003560"/>
    </source>
</evidence>
<evidence type="ECO:0000256" key="12">
    <source>
        <dbReference type="ARBA" id="ARBA00031476"/>
    </source>
</evidence>
<comment type="function">
    <text evidence="2">Catalyzes reversively the conversion of L-aspartate beta-semialdehyde (ASA) to L-2,4-diaminobutyrate (DABA) by transamination with L-glutamate.</text>
</comment>
<evidence type="ECO:0000256" key="10">
    <source>
        <dbReference type="ARBA" id="ARBA00029744"/>
    </source>
</evidence>
<dbReference type="GO" id="GO:0030170">
    <property type="term" value="F:pyridoxal phosphate binding"/>
    <property type="evidence" value="ECO:0007669"/>
    <property type="project" value="InterPro"/>
</dbReference>
<dbReference type="InterPro" id="IPR015424">
    <property type="entry name" value="PyrdxlP-dep_Trfase"/>
</dbReference>
<dbReference type="NCBIfam" id="TIGR00709">
    <property type="entry name" value="dat"/>
    <property type="match status" value="1"/>
</dbReference>
<dbReference type="InterPro" id="IPR004637">
    <property type="entry name" value="Dat"/>
</dbReference>
<evidence type="ECO:0000256" key="7">
    <source>
        <dbReference type="ARBA" id="ARBA00022576"/>
    </source>
</evidence>
<comment type="catalytic activity">
    <reaction evidence="13">
        <text>L-2,4-diaminobutanoate + 2-oxoglutarate = L-aspartate 4-semialdehyde + L-glutamate</text>
        <dbReference type="Rhea" id="RHEA:11160"/>
        <dbReference type="ChEBI" id="CHEBI:16810"/>
        <dbReference type="ChEBI" id="CHEBI:29985"/>
        <dbReference type="ChEBI" id="CHEBI:58761"/>
        <dbReference type="ChEBI" id="CHEBI:537519"/>
        <dbReference type="EC" id="2.6.1.76"/>
    </reaction>
</comment>
<evidence type="ECO:0000256" key="1">
    <source>
        <dbReference type="ARBA" id="ARBA00001933"/>
    </source>
</evidence>
<dbReference type="InterPro" id="IPR015421">
    <property type="entry name" value="PyrdxlP-dep_Trfase_major"/>
</dbReference>
<name>A0A1Z4KR23_ANAVA</name>